<evidence type="ECO:0000313" key="3">
    <source>
        <dbReference type="Proteomes" id="UP000298030"/>
    </source>
</evidence>
<feature type="compositionally biased region" description="Acidic residues" evidence="1">
    <location>
        <begin position="30"/>
        <end position="39"/>
    </location>
</feature>
<comment type="caution">
    <text evidence="2">The sequence shown here is derived from an EMBL/GenBank/DDBJ whole genome shotgun (WGS) entry which is preliminary data.</text>
</comment>
<keyword evidence="3" id="KW-1185">Reference proteome</keyword>
<feature type="region of interest" description="Disordered" evidence="1">
    <location>
        <begin position="11"/>
        <end position="56"/>
    </location>
</feature>
<name>A0A4Y7SLY8_COPMI</name>
<dbReference type="OrthoDB" id="2687259at2759"/>
<reference evidence="2 3" key="1">
    <citation type="journal article" date="2019" name="Nat. Ecol. Evol.">
        <title>Megaphylogeny resolves global patterns of mushroom evolution.</title>
        <authorList>
            <person name="Varga T."/>
            <person name="Krizsan K."/>
            <person name="Foldi C."/>
            <person name="Dima B."/>
            <person name="Sanchez-Garcia M."/>
            <person name="Sanchez-Ramirez S."/>
            <person name="Szollosi G.J."/>
            <person name="Szarkandi J.G."/>
            <person name="Papp V."/>
            <person name="Albert L."/>
            <person name="Andreopoulos W."/>
            <person name="Angelini C."/>
            <person name="Antonin V."/>
            <person name="Barry K.W."/>
            <person name="Bougher N.L."/>
            <person name="Buchanan P."/>
            <person name="Buyck B."/>
            <person name="Bense V."/>
            <person name="Catcheside P."/>
            <person name="Chovatia M."/>
            <person name="Cooper J."/>
            <person name="Damon W."/>
            <person name="Desjardin D."/>
            <person name="Finy P."/>
            <person name="Geml J."/>
            <person name="Haridas S."/>
            <person name="Hughes K."/>
            <person name="Justo A."/>
            <person name="Karasinski D."/>
            <person name="Kautmanova I."/>
            <person name="Kiss B."/>
            <person name="Kocsube S."/>
            <person name="Kotiranta H."/>
            <person name="LaButti K.M."/>
            <person name="Lechner B.E."/>
            <person name="Liimatainen K."/>
            <person name="Lipzen A."/>
            <person name="Lukacs Z."/>
            <person name="Mihaltcheva S."/>
            <person name="Morgado L.N."/>
            <person name="Niskanen T."/>
            <person name="Noordeloos M.E."/>
            <person name="Ohm R.A."/>
            <person name="Ortiz-Santana B."/>
            <person name="Ovrebo C."/>
            <person name="Racz N."/>
            <person name="Riley R."/>
            <person name="Savchenko A."/>
            <person name="Shiryaev A."/>
            <person name="Soop K."/>
            <person name="Spirin V."/>
            <person name="Szebenyi C."/>
            <person name="Tomsovsky M."/>
            <person name="Tulloss R.E."/>
            <person name="Uehling J."/>
            <person name="Grigoriev I.V."/>
            <person name="Vagvolgyi C."/>
            <person name="Papp T."/>
            <person name="Martin F.M."/>
            <person name="Miettinen O."/>
            <person name="Hibbett D.S."/>
            <person name="Nagy L.G."/>
        </authorList>
    </citation>
    <scope>NUCLEOTIDE SEQUENCE [LARGE SCALE GENOMIC DNA]</scope>
    <source>
        <strain evidence="2 3">FP101781</strain>
    </source>
</reference>
<feature type="region of interest" description="Disordered" evidence="1">
    <location>
        <begin position="867"/>
        <end position="896"/>
    </location>
</feature>
<accession>A0A4Y7SLY8</accession>
<feature type="compositionally biased region" description="Acidic residues" evidence="1">
    <location>
        <begin position="1088"/>
        <end position="1098"/>
    </location>
</feature>
<proteinExistence type="predicted"/>
<feature type="region of interest" description="Disordered" evidence="1">
    <location>
        <begin position="1049"/>
        <end position="1098"/>
    </location>
</feature>
<feature type="compositionally biased region" description="Polar residues" evidence="1">
    <location>
        <begin position="883"/>
        <end position="893"/>
    </location>
</feature>
<gene>
    <name evidence="2" type="ORF">FA13DRAFT_1640925</name>
</gene>
<dbReference type="InterPro" id="IPR041078">
    <property type="entry name" value="Plavaka"/>
</dbReference>
<dbReference type="STRING" id="71717.A0A4Y7SLY8"/>
<dbReference type="Proteomes" id="UP000298030">
    <property type="component" value="Unassembled WGS sequence"/>
</dbReference>
<dbReference type="AlphaFoldDB" id="A0A4Y7SLY8"/>
<protein>
    <submittedName>
        <fullName evidence="2">Uncharacterized protein</fullName>
    </submittedName>
</protein>
<evidence type="ECO:0000256" key="1">
    <source>
        <dbReference type="SAM" id="MobiDB-lite"/>
    </source>
</evidence>
<evidence type="ECO:0000313" key="2">
    <source>
        <dbReference type="EMBL" id="TEB22658.1"/>
    </source>
</evidence>
<dbReference type="EMBL" id="QPFP01000087">
    <property type="protein sequence ID" value="TEB22658.1"/>
    <property type="molecule type" value="Genomic_DNA"/>
</dbReference>
<dbReference type="Pfam" id="PF18759">
    <property type="entry name" value="Plavaka"/>
    <property type="match status" value="1"/>
</dbReference>
<organism evidence="2 3">
    <name type="scientific">Coprinellus micaceus</name>
    <name type="common">Glistening ink-cap mushroom</name>
    <name type="synonym">Coprinus micaceus</name>
    <dbReference type="NCBI Taxonomy" id="71717"/>
    <lineage>
        <taxon>Eukaryota</taxon>
        <taxon>Fungi</taxon>
        <taxon>Dikarya</taxon>
        <taxon>Basidiomycota</taxon>
        <taxon>Agaricomycotina</taxon>
        <taxon>Agaricomycetes</taxon>
        <taxon>Agaricomycetidae</taxon>
        <taxon>Agaricales</taxon>
        <taxon>Agaricineae</taxon>
        <taxon>Psathyrellaceae</taxon>
        <taxon>Coprinellus</taxon>
    </lineage>
</organism>
<sequence length="1098" mass="125802">MNGFNLYKSYWTPEARPHDPDLFLSSSGSEEAEGDDEPSDSQATEPTERTIPYAKPGTNPYYPFPNWSSYKLGEWFWSEGGKTYQSFEHLVSIIGDEDFRAHDIQRTNWKKIDAALGSSEFDDDPPQSQEDAQWVDDGTSWQTAAVTVQVPFNSTTSEPGGKPYILEGLRFRPLVPIILDKLQDKAAAEHFHIVPSELWLRRGDSEKDVRVHSELFHSGAFLEAYRQVQSLPPEEDEDELPRYVVALMFASDETHLTSFGDAQLWPAYMHFGNEPKDKRGKSLLKLFEEIAYFQKLPDSFNDWYLERSGKNTVPSEVLRHVRREVFQAQWGVLLDDDFVHAYEHGLAVKCPDNVKRRFYLRILTYAADYPERMRLVGVRTNGDFPCPRCLVSVAEIPHLGMVSDRNLRVARQRKDDDTRKQKVDQARNLIYGKKNYAVDADKVEILLKPTSLVPSTNSFSDRLSSLGFDVYDIPAVDILHEVEIGVWKGLFTHLLRLLEAIDKGRTNIVNRRFRQTPTFGRDTIRRFRHDVSAMKQLGARDFEDLLQCSLAVFEGLFPGDHDGRVQDVLFSMAHWHALAKLRMHTDLSLEVLDSWTTVLGDAARDFASQTCSQFQTRELEREYDARKRKEARASKKNAVAGMGVSVAGRKLRAWSLTTPKYHSLGDVVRYIRRTGTTDSYSTQLSERYHRFPKSRYRRTNKKDVTTQLSRIQTRQARIKRLRNQLYPAPREMNFVIPSAAKSSPTSRNYFIGKSQNQPVNLSNFLSRNANDPAVKKFLHKLKLHLFPRIIATLIDEVSGHAEDYPEDCLQKLKAISALHPSERDLSSIYFHSDTIYRHNILKIPYTTYDCREDTDIVNPYTSRRDIMCLPSDSPENDEDSSSQTANEEGSPSQPERDYVYGRVLGIFHANVMYGGSGSLDYRRRRFDFLWVRRYTPVSIHGPNTWSSKRLDRVTLDPVAESSSTDFLDPSNVLRGAHIVPRFSLGPRYSNAEDRIFSKAAQDNLDWAEYYINRFADRDMVMRFHHGMAVGHPSSQEGTAIMSHPEAIEVPMDINPPDNSVFVLSEDDEDSDSTRGGESDDSSPRIPEPDSEEEPDIYE</sequence>